<dbReference type="AlphaFoldDB" id="A0A2H3D530"/>
<gene>
    <name evidence="2" type="ORF">ARMGADRAFT_669498</name>
</gene>
<keyword evidence="1" id="KW-1133">Transmembrane helix</keyword>
<dbReference type="OrthoDB" id="2896970at2759"/>
<evidence type="ECO:0000313" key="2">
    <source>
        <dbReference type="EMBL" id="PBK83433.1"/>
    </source>
</evidence>
<dbReference type="Proteomes" id="UP000217790">
    <property type="component" value="Unassembled WGS sequence"/>
</dbReference>
<evidence type="ECO:0000313" key="3">
    <source>
        <dbReference type="Proteomes" id="UP000217790"/>
    </source>
</evidence>
<keyword evidence="3" id="KW-1185">Reference proteome</keyword>
<reference evidence="3" key="1">
    <citation type="journal article" date="2017" name="Nat. Ecol. Evol.">
        <title>Genome expansion and lineage-specific genetic innovations in the forest pathogenic fungi Armillaria.</title>
        <authorList>
            <person name="Sipos G."/>
            <person name="Prasanna A.N."/>
            <person name="Walter M.C."/>
            <person name="O'Connor E."/>
            <person name="Balint B."/>
            <person name="Krizsan K."/>
            <person name="Kiss B."/>
            <person name="Hess J."/>
            <person name="Varga T."/>
            <person name="Slot J."/>
            <person name="Riley R."/>
            <person name="Boka B."/>
            <person name="Rigling D."/>
            <person name="Barry K."/>
            <person name="Lee J."/>
            <person name="Mihaltcheva S."/>
            <person name="LaButti K."/>
            <person name="Lipzen A."/>
            <person name="Waldron R."/>
            <person name="Moloney N.M."/>
            <person name="Sperisen C."/>
            <person name="Kredics L."/>
            <person name="Vagvoelgyi C."/>
            <person name="Patrignani A."/>
            <person name="Fitzpatrick D."/>
            <person name="Nagy I."/>
            <person name="Doyle S."/>
            <person name="Anderson J.B."/>
            <person name="Grigoriev I.V."/>
            <person name="Gueldener U."/>
            <person name="Muensterkoetter M."/>
            <person name="Nagy L.G."/>
        </authorList>
    </citation>
    <scope>NUCLEOTIDE SEQUENCE [LARGE SCALE GENOMIC DNA]</scope>
    <source>
        <strain evidence="3">Ar21-2</strain>
    </source>
</reference>
<feature type="transmembrane region" description="Helical" evidence="1">
    <location>
        <begin position="214"/>
        <end position="234"/>
    </location>
</feature>
<keyword evidence="1" id="KW-0812">Transmembrane</keyword>
<name>A0A2H3D530_ARMGA</name>
<sequence>MMYSLFAQASRLPLSSSKNLRDVDRRVHNMKYVQGRQHVSFVLQIIPCYDPFQLLDTFMADSEYTFVLSLTICEPRLDSQSSTIYWPIIHWFCDLDLTEEISVEEAEALFGIKVSFGARGYEYLIPKKQLSTIVELNTMCGFDPALEGADICEYHDLPGMEIFENPVKVIPDREINQITLLKPVDDYKDTTDMTTVTHTRAEKEPATSRAQNRFFVVLIALNVLLLSLVILYSIKV</sequence>
<organism evidence="2 3">
    <name type="scientific">Armillaria gallica</name>
    <name type="common">Bulbous honey fungus</name>
    <name type="synonym">Armillaria bulbosa</name>
    <dbReference type="NCBI Taxonomy" id="47427"/>
    <lineage>
        <taxon>Eukaryota</taxon>
        <taxon>Fungi</taxon>
        <taxon>Dikarya</taxon>
        <taxon>Basidiomycota</taxon>
        <taxon>Agaricomycotina</taxon>
        <taxon>Agaricomycetes</taxon>
        <taxon>Agaricomycetidae</taxon>
        <taxon>Agaricales</taxon>
        <taxon>Marasmiineae</taxon>
        <taxon>Physalacriaceae</taxon>
        <taxon>Armillaria</taxon>
    </lineage>
</organism>
<evidence type="ECO:0000256" key="1">
    <source>
        <dbReference type="SAM" id="Phobius"/>
    </source>
</evidence>
<dbReference type="OMA" id="GMEIFEN"/>
<protein>
    <submittedName>
        <fullName evidence="2">Uncharacterized protein</fullName>
    </submittedName>
</protein>
<dbReference type="EMBL" id="KZ293706">
    <property type="protein sequence ID" value="PBK83433.1"/>
    <property type="molecule type" value="Genomic_DNA"/>
</dbReference>
<keyword evidence="1" id="KW-0472">Membrane</keyword>
<proteinExistence type="predicted"/>
<accession>A0A2H3D530</accession>
<dbReference type="InParanoid" id="A0A2H3D530"/>